<protein>
    <submittedName>
        <fullName evidence="1">Uncharacterized protein</fullName>
    </submittedName>
</protein>
<accession>A0A2P2Q397</accession>
<reference evidence="1" key="1">
    <citation type="submission" date="2018-02" db="EMBL/GenBank/DDBJ databases">
        <title>Rhizophora mucronata_Transcriptome.</title>
        <authorList>
            <person name="Meera S.P."/>
            <person name="Sreeshan A."/>
            <person name="Augustine A."/>
        </authorList>
    </citation>
    <scope>NUCLEOTIDE SEQUENCE</scope>
    <source>
        <tissue evidence="1">Leaf</tissue>
    </source>
</reference>
<proteinExistence type="predicted"/>
<evidence type="ECO:0000313" key="1">
    <source>
        <dbReference type="EMBL" id="MBX61478.1"/>
    </source>
</evidence>
<dbReference type="AlphaFoldDB" id="A0A2P2Q397"/>
<name>A0A2P2Q397_RHIMU</name>
<sequence>MWPGKGLQWWCQRLGIAIMHILIPFIRSSRSVLMLLLLMLCVEHKAKQSKEIVVERVFSFFFHLSF</sequence>
<dbReference type="EMBL" id="GGEC01080994">
    <property type="protein sequence ID" value="MBX61478.1"/>
    <property type="molecule type" value="Transcribed_RNA"/>
</dbReference>
<organism evidence="1">
    <name type="scientific">Rhizophora mucronata</name>
    <name type="common">Asiatic mangrove</name>
    <dbReference type="NCBI Taxonomy" id="61149"/>
    <lineage>
        <taxon>Eukaryota</taxon>
        <taxon>Viridiplantae</taxon>
        <taxon>Streptophyta</taxon>
        <taxon>Embryophyta</taxon>
        <taxon>Tracheophyta</taxon>
        <taxon>Spermatophyta</taxon>
        <taxon>Magnoliopsida</taxon>
        <taxon>eudicotyledons</taxon>
        <taxon>Gunneridae</taxon>
        <taxon>Pentapetalae</taxon>
        <taxon>rosids</taxon>
        <taxon>fabids</taxon>
        <taxon>Malpighiales</taxon>
        <taxon>Rhizophoraceae</taxon>
        <taxon>Rhizophora</taxon>
    </lineage>
</organism>